<evidence type="ECO:0000256" key="4">
    <source>
        <dbReference type="ARBA" id="ARBA00038054"/>
    </source>
</evidence>
<evidence type="ECO:0000256" key="1">
    <source>
        <dbReference type="ARBA" id="ARBA00001917"/>
    </source>
</evidence>
<dbReference type="Gene3D" id="2.30.110.10">
    <property type="entry name" value="Electron Transport, Fmn-binding Protein, Chain A"/>
    <property type="match status" value="1"/>
</dbReference>
<comment type="caution">
    <text evidence="6">The sequence shown here is derived from an EMBL/GenBank/DDBJ whole genome shotgun (WGS) entry which is preliminary data.</text>
</comment>
<organism evidence="6 7">
    <name type="scientific">Kangiella marina</name>
    <dbReference type="NCBI Taxonomy" id="1079178"/>
    <lineage>
        <taxon>Bacteria</taxon>
        <taxon>Pseudomonadati</taxon>
        <taxon>Pseudomonadota</taxon>
        <taxon>Gammaproteobacteria</taxon>
        <taxon>Kangiellales</taxon>
        <taxon>Kangiellaceae</taxon>
        <taxon>Kangiella</taxon>
    </lineage>
</organism>
<evidence type="ECO:0000259" key="5">
    <source>
        <dbReference type="Pfam" id="PF01613"/>
    </source>
</evidence>
<evidence type="ECO:0000256" key="3">
    <source>
        <dbReference type="ARBA" id="ARBA00022643"/>
    </source>
</evidence>
<evidence type="ECO:0000313" key="6">
    <source>
        <dbReference type="EMBL" id="GAA4356108.1"/>
    </source>
</evidence>
<dbReference type="EMBL" id="BAABFV010000001">
    <property type="protein sequence ID" value="GAA4356108.1"/>
    <property type="molecule type" value="Genomic_DNA"/>
</dbReference>
<comment type="similarity">
    <text evidence="4">Belongs to the flavoredoxin family.</text>
</comment>
<evidence type="ECO:0000256" key="2">
    <source>
        <dbReference type="ARBA" id="ARBA00022630"/>
    </source>
</evidence>
<sequence>MNLSVSDIQQLERKYRLNLINSITGVKPANLIGTINSDGLSNLAIFSSVVHLGSDPALVGFITRPTDEVPRNTYDNILENSFFTVNHVPASHIKNAHYTSTKFPSNVSEFEKCGFTEEYIDGFKAPYVKEATIKFGVKFCQQLPIELNETRLMIGQIQHIIAPDDAVNDKGYLDLESKVMWGSVV</sequence>
<dbReference type="Proteomes" id="UP001501011">
    <property type="component" value="Unassembled WGS sequence"/>
</dbReference>
<comment type="cofactor">
    <cofactor evidence="1">
        <name>FMN</name>
        <dbReference type="ChEBI" id="CHEBI:58210"/>
    </cofactor>
</comment>
<evidence type="ECO:0000313" key="7">
    <source>
        <dbReference type="Proteomes" id="UP001501011"/>
    </source>
</evidence>
<accession>A0ABP8ICK5</accession>
<dbReference type="InterPro" id="IPR002563">
    <property type="entry name" value="Flavin_Rdtase-like_dom"/>
</dbReference>
<proteinExistence type="inferred from homology"/>
<dbReference type="InterPro" id="IPR012349">
    <property type="entry name" value="Split_barrel_FMN-bd"/>
</dbReference>
<dbReference type="RefSeq" id="WP_345291506.1">
    <property type="nucleotide sequence ID" value="NZ_BAABFV010000001.1"/>
</dbReference>
<gene>
    <name evidence="6" type="ORF">GCM10023151_03730</name>
</gene>
<dbReference type="SUPFAM" id="SSF50475">
    <property type="entry name" value="FMN-binding split barrel"/>
    <property type="match status" value="1"/>
</dbReference>
<reference evidence="7" key="1">
    <citation type="journal article" date="2019" name="Int. J. Syst. Evol. Microbiol.">
        <title>The Global Catalogue of Microorganisms (GCM) 10K type strain sequencing project: providing services to taxonomists for standard genome sequencing and annotation.</title>
        <authorList>
            <consortium name="The Broad Institute Genomics Platform"/>
            <consortium name="The Broad Institute Genome Sequencing Center for Infectious Disease"/>
            <person name="Wu L."/>
            <person name="Ma J."/>
        </authorList>
    </citation>
    <scope>NUCLEOTIDE SEQUENCE [LARGE SCALE GENOMIC DNA]</scope>
    <source>
        <strain evidence="7">JCM 17728</strain>
    </source>
</reference>
<protein>
    <submittedName>
        <fullName evidence="6">Flavin reductase</fullName>
    </submittedName>
</protein>
<keyword evidence="2" id="KW-0285">Flavoprotein</keyword>
<name>A0ABP8ICK5_9GAMM</name>
<dbReference type="PANTHER" id="PTHR33798:SF5">
    <property type="entry name" value="FLAVIN REDUCTASE LIKE DOMAIN-CONTAINING PROTEIN"/>
    <property type="match status" value="1"/>
</dbReference>
<dbReference type="PANTHER" id="PTHR33798">
    <property type="entry name" value="FLAVOPROTEIN OXYGENASE"/>
    <property type="match status" value="1"/>
</dbReference>
<dbReference type="Pfam" id="PF01613">
    <property type="entry name" value="Flavin_Reduct"/>
    <property type="match status" value="1"/>
</dbReference>
<keyword evidence="3" id="KW-0288">FMN</keyword>
<keyword evidence="7" id="KW-1185">Reference proteome</keyword>
<feature type="domain" description="Flavin reductase like" evidence="5">
    <location>
        <begin position="28"/>
        <end position="167"/>
    </location>
</feature>